<evidence type="ECO:0000256" key="2">
    <source>
        <dbReference type="ARBA" id="ARBA00006636"/>
    </source>
</evidence>
<name>A0ABR9S6A6_9BURK</name>
<dbReference type="InterPro" id="IPR016035">
    <property type="entry name" value="Acyl_Trfase/lysoPLipase"/>
</dbReference>
<comment type="similarity">
    <text evidence="2">Belongs to the NTE family.</text>
</comment>
<dbReference type="PANTHER" id="PTHR14226">
    <property type="entry name" value="NEUROPATHY TARGET ESTERASE/SWISS CHEESE D.MELANOGASTER"/>
    <property type="match status" value="1"/>
</dbReference>
<keyword evidence="5 9" id="KW-0442">Lipid degradation</keyword>
<dbReference type="PROSITE" id="PS51635">
    <property type="entry name" value="PNPLA"/>
    <property type="match status" value="1"/>
</dbReference>
<dbReference type="CDD" id="cd07205">
    <property type="entry name" value="Pat_PNPLA6_PNPLA7_NTE1_like"/>
    <property type="match status" value="1"/>
</dbReference>
<keyword evidence="6" id="KW-1133">Transmembrane helix</keyword>
<keyword evidence="8" id="KW-0472">Membrane</keyword>
<keyword evidence="4 9" id="KW-0378">Hydrolase</keyword>
<dbReference type="RefSeq" id="WP_193677662.1">
    <property type="nucleotide sequence ID" value="NZ_JADDIV010000004.1"/>
</dbReference>
<dbReference type="SUPFAM" id="SSF52151">
    <property type="entry name" value="FabD/lysophospholipase-like"/>
    <property type="match status" value="1"/>
</dbReference>
<feature type="short sequence motif" description="DGA/G" evidence="9">
    <location>
        <begin position="491"/>
        <end position="493"/>
    </location>
</feature>
<feature type="domain" description="PNPLA" evidence="12">
    <location>
        <begin position="339"/>
        <end position="504"/>
    </location>
</feature>
<dbReference type="Pfam" id="PF24179">
    <property type="entry name" value="NTE_Ploop"/>
    <property type="match status" value="1"/>
</dbReference>
<dbReference type="SUPFAM" id="SSF51206">
    <property type="entry name" value="cAMP-binding domain-like"/>
    <property type="match status" value="1"/>
</dbReference>
<dbReference type="PANTHER" id="PTHR14226:SF29">
    <property type="entry name" value="NEUROPATHY TARGET ESTERASE SWS"/>
    <property type="match status" value="1"/>
</dbReference>
<accession>A0ABR9S6A6</accession>
<evidence type="ECO:0000259" key="11">
    <source>
        <dbReference type="PROSITE" id="PS50042"/>
    </source>
</evidence>
<organism evidence="13 14">
    <name type="scientific">Ramlibacter pallidus</name>
    <dbReference type="NCBI Taxonomy" id="2780087"/>
    <lineage>
        <taxon>Bacteria</taxon>
        <taxon>Pseudomonadati</taxon>
        <taxon>Pseudomonadota</taxon>
        <taxon>Betaproteobacteria</taxon>
        <taxon>Burkholderiales</taxon>
        <taxon>Comamonadaceae</taxon>
        <taxon>Ramlibacter</taxon>
    </lineage>
</organism>
<dbReference type="InterPro" id="IPR056556">
    <property type="entry name" value="NTE1_P-loop_dom"/>
</dbReference>
<feature type="active site" description="Nucleophile" evidence="9">
    <location>
        <position position="372"/>
    </location>
</feature>
<keyword evidence="14" id="KW-1185">Reference proteome</keyword>
<evidence type="ECO:0000256" key="5">
    <source>
        <dbReference type="ARBA" id="ARBA00022963"/>
    </source>
</evidence>
<dbReference type="Pfam" id="PF01734">
    <property type="entry name" value="Patatin"/>
    <property type="match status" value="1"/>
</dbReference>
<feature type="active site" description="Proton acceptor" evidence="9">
    <location>
        <position position="491"/>
    </location>
</feature>
<gene>
    <name evidence="13" type="ORF">IM787_15935</name>
</gene>
<dbReference type="Gene3D" id="2.60.120.10">
    <property type="entry name" value="Jelly Rolls"/>
    <property type="match status" value="1"/>
</dbReference>
<evidence type="ECO:0000256" key="6">
    <source>
        <dbReference type="ARBA" id="ARBA00022989"/>
    </source>
</evidence>
<evidence type="ECO:0000256" key="8">
    <source>
        <dbReference type="ARBA" id="ARBA00023136"/>
    </source>
</evidence>
<evidence type="ECO:0000256" key="7">
    <source>
        <dbReference type="ARBA" id="ARBA00023098"/>
    </source>
</evidence>
<dbReference type="SMART" id="SM00100">
    <property type="entry name" value="cNMP"/>
    <property type="match status" value="1"/>
</dbReference>
<evidence type="ECO:0000259" key="12">
    <source>
        <dbReference type="PROSITE" id="PS51635"/>
    </source>
</evidence>
<protein>
    <submittedName>
        <fullName evidence="13">Patatin-like phospholipase family protein</fullName>
    </submittedName>
</protein>
<comment type="subcellular location">
    <subcellularLocation>
        <location evidence="1">Membrane</location>
    </subcellularLocation>
</comment>
<evidence type="ECO:0000256" key="4">
    <source>
        <dbReference type="ARBA" id="ARBA00022801"/>
    </source>
</evidence>
<dbReference type="InterPro" id="IPR018490">
    <property type="entry name" value="cNMP-bd_dom_sf"/>
</dbReference>
<comment type="caution">
    <text evidence="13">The sequence shown here is derived from an EMBL/GenBank/DDBJ whole genome shotgun (WGS) entry which is preliminary data.</text>
</comment>
<sequence length="649" mass="69948">MHVATGAPLLHAHREMLMDGLKRVFGDFDDTMLERVLPMLEWVQIGGGEALLEQGSQDESLYFVISGRLRAVATAADGTRTVLGEVARGETVGEMAFFTREPRTATVVAVRESVLVRFSRDAFREVLLAYPLVSLNMSRLVIERLKRASVGTAVARPVAIGIAAISADAHALGVASMLQEVLAPAGRCVVIDSAWIDQRLGAGSACVPTTDAAASRRIAHLLEQVESEHEFVLFVADAAATGWTRRCLRHCDEVILVADADAPVERHPIERECLPQGDSGRGEIQQTLLLLHDDAKLSPCGTGRWLAGRTIARHLHVRRGRLKDWQRVGRILSGTAVGLVLSGGGARGFAHLGVLCALEEQGIEVDMVGGTSIGAVMGAFAAMDLPSADVVQRARSAFRSNPTRDFNPVPLLSLIGGARLKHVIDQAVAESCGRDAGIEDLWKPFFCVSSNYSAAREAVHVRGPLARSIRASVSIPGALPPVILGGELHIDGGTFNNFPADVMRRMGAARIVGVNLLRDRNVRYELEEIPGPFSLLRDKLLGRRHRLPSITSLLLNASMMNSYARQKEVQALVDLYFAPDVHRYGMLEWGAFDKVVQAGYAHAQQVLAEAPPAQLASFPSGRRPAEARPLPRAQVSPPANDAGPLAHAA</sequence>
<evidence type="ECO:0000256" key="1">
    <source>
        <dbReference type="ARBA" id="ARBA00004370"/>
    </source>
</evidence>
<evidence type="ECO:0000256" key="3">
    <source>
        <dbReference type="ARBA" id="ARBA00022692"/>
    </source>
</evidence>
<evidence type="ECO:0000313" key="13">
    <source>
        <dbReference type="EMBL" id="MBE7369054.1"/>
    </source>
</evidence>
<evidence type="ECO:0000256" key="9">
    <source>
        <dbReference type="PROSITE-ProRule" id="PRU01161"/>
    </source>
</evidence>
<feature type="region of interest" description="Disordered" evidence="10">
    <location>
        <begin position="615"/>
        <end position="649"/>
    </location>
</feature>
<feature type="short sequence motif" description="GXSXG" evidence="9">
    <location>
        <begin position="370"/>
        <end position="374"/>
    </location>
</feature>
<dbReference type="PROSITE" id="PS50042">
    <property type="entry name" value="CNMP_BINDING_3"/>
    <property type="match status" value="1"/>
</dbReference>
<feature type="short sequence motif" description="GXGXXG" evidence="9">
    <location>
        <begin position="343"/>
        <end position="348"/>
    </location>
</feature>
<evidence type="ECO:0000313" key="14">
    <source>
        <dbReference type="Proteomes" id="UP000806285"/>
    </source>
</evidence>
<evidence type="ECO:0000256" key="10">
    <source>
        <dbReference type="SAM" id="MobiDB-lite"/>
    </source>
</evidence>
<dbReference type="Pfam" id="PF00027">
    <property type="entry name" value="cNMP_binding"/>
    <property type="match status" value="1"/>
</dbReference>
<reference evidence="13 14" key="1">
    <citation type="submission" date="2020-10" db="EMBL/GenBank/DDBJ databases">
        <title>Ramlibacter sp. HM2 16S ribosomal RNA gene Genome sequencing and assembly.</title>
        <authorList>
            <person name="Kang M."/>
        </authorList>
    </citation>
    <scope>NUCLEOTIDE SEQUENCE [LARGE SCALE GENOMIC DNA]</scope>
    <source>
        <strain evidence="13 14">HM2</strain>
    </source>
</reference>
<dbReference type="InterPro" id="IPR014710">
    <property type="entry name" value="RmlC-like_jellyroll"/>
</dbReference>
<dbReference type="Proteomes" id="UP000806285">
    <property type="component" value="Unassembled WGS sequence"/>
</dbReference>
<dbReference type="InterPro" id="IPR002641">
    <property type="entry name" value="PNPLA_dom"/>
</dbReference>
<proteinExistence type="inferred from homology"/>
<dbReference type="Gene3D" id="3.40.1090.10">
    <property type="entry name" value="Cytosolic phospholipase A2 catalytic domain"/>
    <property type="match status" value="2"/>
</dbReference>
<dbReference type="InterPro" id="IPR050301">
    <property type="entry name" value="NTE"/>
</dbReference>
<dbReference type="CDD" id="cd00038">
    <property type="entry name" value="CAP_ED"/>
    <property type="match status" value="1"/>
</dbReference>
<feature type="domain" description="Cyclic nucleotide-binding" evidence="11">
    <location>
        <begin position="24"/>
        <end position="127"/>
    </location>
</feature>
<dbReference type="InterPro" id="IPR000595">
    <property type="entry name" value="cNMP-bd_dom"/>
</dbReference>
<keyword evidence="7 9" id="KW-0443">Lipid metabolism</keyword>
<keyword evidence="3" id="KW-0812">Transmembrane</keyword>
<dbReference type="EMBL" id="JADDIV010000004">
    <property type="protein sequence ID" value="MBE7369054.1"/>
    <property type="molecule type" value="Genomic_DNA"/>
</dbReference>